<dbReference type="Proteomes" id="UP000761264">
    <property type="component" value="Unassembled WGS sequence"/>
</dbReference>
<sequence length="194" mass="21145">MTQLTALYDRIFGLIEAKLDGWFLGFLARLVFAAVLAVYYLHSASLKVGDGVTGFFSVGDNAYFQILPSVVEAYGYDASQVPFFPYDLIVFAGTYAEFVLPLLIVFGLFTRLASLGMIGFIVVQSYVDIAFHGVDAATVGSWFDRLPSAAILDQRALWVFLLIALVVKGAGALSLDHVLGRVVRVKQPPRPVTA</sequence>
<gene>
    <name evidence="2" type="ORF">HBA54_07410</name>
</gene>
<keyword evidence="3" id="KW-1185">Reference proteome</keyword>
<dbReference type="AlphaFoldDB" id="A0A967EVF1"/>
<keyword evidence="1" id="KW-0812">Transmembrane</keyword>
<comment type="caution">
    <text evidence="2">The sequence shown here is derived from an EMBL/GenBank/DDBJ whole genome shotgun (WGS) entry which is preliminary data.</text>
</comment>
<feature type="transmembrane region" description="Helical" evidence="1">
    <location>
        <begin position="155"/>
        <end position="175"/>
    </location>
</feature>
<dbReference type="InterPro" id="IPR051907">
    <property type="entry name" value="DoxX-like_oxidoreductase"/>
</dbReference>
<proteinExistence type="predicted"/>
<organism evidence="2 3">
    <name type="scientific">Pelagibius litoralis</name>
    <dbReference type="NCBI Taxonomy" id="374515"/>
    <lineage>
        <taxon>Bacteria</taxon>
        <taxon>Pseudomonadati</taxon>
        <taxon>Pseudomonadota</taxon>
        <taxon>Alphaproteobacteria</taxon>
        <taxon>Rhodospirillales</taxon>
        <taxon>Rhodovibrionaceae</taxon>
        <taxon>Pelagibius</taxon>
    </lineage>
</organism>
<evidence type="ECO:0000313" key="2">
    <source>
        <dbReference type="EMBL" id="NIA68417.1"/>
    </source>
</evidence>
<feature type="transmembrane region" description="Helical" evidence="1">
    <location>
        <begin position="121"/>
        <end position="143"/>
    </location>
</feature>
<dbReference type="PANTHER" id="PTHR33452">
    <property type="entry name" value="OXIDOREDUCTASE CATD-RELATED"/>
    <property type="match status" value="1"/>
</dbReference>
<accession>A0A967EVF1</accession>
<keyword evidence="1" id="KW-1133">Transmembrane helix</keyword>
<evidence type="ECO:0000313" key="3">
    <source>
        <dbReference type="Proteomes" id="UP000761264"/>
    </source>
</evidence>
<reference evidence="2" key="1">
    <citation type="submission" date="2020-03" db="EMBL/GenBank/DDBJ databases">
        <title>Genome of Pelagibius litoralis DSM 21314T.</title>
        <authorList>
            <person name="Wang G."/>
        </authorList>
    </citation>
    <scope>NUCLEOTIDE SEQUENCE</scope>
    <source>
        <strain evidence="2">DSM 21314</strain>
    </source>
</reference>
<protein>
    <submittedName>
        <fullName evidence="2">DoxX family protein</fullName>
    </submittedName>
</protein>
<dbReference type="RefSeq" id="WP_167222950.1">
    <property type="nucleotide sequence ID" value="NZ_JAAQPH010000004.1"/>
</dbReference>
<name>A0A967EVF1_9PROT</name>
<dbReference type="GO" id="GO:0005886">
    <property type="term" value="C:plasma membrane"/>
    <property type="evidence" value="ECO:0007669"/>
    <property type="project" value="TreeGrafter"/>
</dbReference>
<feature type="transmembrane region" description="Helical" evidence="1">
    <location>
        <begin position="88"/>
        <end position="109"/>
    </location>
</feature>
<keyword evidence="1" id="KW-0472">Membrane</keyword>
<dbReference type="EMBL" id="JAAQPH010000004">
    <property type="protein sequence ID" value="NIA68417.1"/>
    <property type="molecule type" value="Genomic_DNA"/>
</dbReference>
<dbReference type="PANTHER" id="PTHR33452:SF1">
    <property type="entry name" value="INNER MEMBRANE PROTEIN YPHA-RELATED"/>
    <property type="match status" value="1"/>
</dbReference>
<evidence type="ECO:0000256" key="1">
    <source>
        <dbReference type="SAM" id="Phobius"/>
    </source>
</evidence>
<feature type="transmembrane region" description="Helical" evidence="1">
    <location>
        <begin position="21"/>
        <end position="41"/>
    </location>
</feature>